<feature type="compositionally biased region" description="Acidic residues" evidence="1">
    <location>
        <begin position="541"/>
        <end position="551"/>
    </location>
</feature>
<evidence type="ECO:0000313" key="2">
    <source>
        <dbReference type="EMBL" id="GIQ85019.1"/>
    </source>
</evidence>
<accession>A0A9K3GIA9</accession>
<gene>
    <name evidence="2" type="ORF">KIPB_006625</name>
</gene>
<reference evidence="2 3" key="1">
    <citation type="journal article" date="2018" name="PLoS ONE">
        <title>The draft genome of Kipferlia bialata reveals reductive genome evolution in fornicate parasites.</title>
        <authorList>
            <person name="Tanifuji G."/>
            <person name="Takabayashi S."/>
            <person name="Kume K."/>
            <person name="Takagi M."/>
            <person name="Nakayama T."/>
            <person name="Kamikawa R."/>
            <person name="Inagaki Y."/>
            <person name="Hashimoto T."/>
        </authorList>
    </citation>
    <scope>NUCLEOTIDE SEQUENCE [LARGE SCALE GENOMIC DNA]</scope>
    <source>
        <strain evidence="2">NY0173</strain>
    </source>
</reference>
<feature type="compositionally biased region" description="Basic residues" evidence="1">
    <location>
        <begin position="452"/>
        <end position="462"/>
    </location>
</feature>
<sequence length="551" mass="59182">MERRGGGGGGGGGGFGPGGPPCQFDVECSTNTGAVPPHLSAFPTRTRLDTTAVMPPFSAEHGAQRPHKVSIYGDQCEGLEQGEVLLLAMLGLRVCVPSRPTVVSSINGAMQDFFKMGFKDTTQMDMFSSPAKRPDPKSQAIVYAKKDPAAMVASATMLVSVSQLQTAVANLQAGPTLGANKEKLRRQLVTALISTMQTFSLLPPCVSRKHLSAALALVERAGSKDIRSACSALRCNYWSIMDMQKQLDELYQTVEDLDKAMRQKGLLHGQIGTAARVVRRVTSALNANSSVEPDGIALVLAQLRHLVNVMSMLGKTVDKGRATASTALKKGQFQQHTNILVWATQEATHDVSVQAPTPEDWQAALDIDAQYFSTLGSQGSVSRQSARDAGLQELRDRLTKSRDVQRPTGLSLLARGQTERERERQAALEAEREKTREKERERERVAQEQRQRSVRGNRRRRGVANSFRARTLTRENSSGSSSVHGVGLLGALGPGDTVRSDTSVATVIMDTDRGDVSAAVGDADTALEEVSDVSSAADGVQSEDPDASSSL</sequence>
<comment type="caution">
    <text evidence="2">The sequence shown here is derived from an EMBL/GenBank/DDBJ whole genome shotgun (WGS) entry which is preliminary data.</text>
</comment>
<evidence type="ECO:0000313" key="3">
    <source>
        <dbReference type="Proteomes" id="UP000265618"/>
    </source>
</evidence>
<feature type="compositionally biased region" description="Basic and acidic residues" evidence="1">
    <location>
        <begin position="417"/>
        <end position="451"/>
    </location>
</feature>
<evidence type="ECO:0000256" key="1">
    <source>
        <dbReference type="SAM" id="MobiDB-lite"/>
    </source>
</evidence>
<dbReference type="AlphaFoldDB" id="A0A9K3GIA9"/>
<organism evidence="2 3">
    <name type="scientific">Kipferlia bialata</name>
    <dbReference type="NCBI Taxonomy" id="797122"/>
    <lineage>
        <taxon>Eukaryota</taxon>
        <taxon>Metamonada</taxon>
        <taxon>Carpediemonas-like organisms</taxon>
        <taxon>Kipferlia</taxon>
    </lineage>
</organism>
<feature type="region of interest" description="Disordered" evidence="1">
    <location>
        <begin position="397"/>
        <end position="485"/>
    </location>
</feature>
<keyword evidence="3" id="KW-1185">Reference proteome</keyword>
<protein>
    <submittedName>
        <fullName evidence="2">Uncharacterized protein</fullName>
    </submittedName>
</protein>
<proteinExistence type="predicted"/>
<dbReference type="Proteomes" id="UP000265618">
    <property type="component" value="Unassembled WGS sequence"/>
</dbReference>
<feature type="region of interest" description="Disordered" evidence="1">
    <location>
        <begin position="528"/>
        <end position="551"/>
    </location>
</feature>
<dbReference type="EMBL" id="BDIP01001727">
    <property type="protein sequence ID" value="GIQ85019.1"/>
    <property type="molecule type" value="Genomic_DNA"/>
</dbReference>
<name>A0A9K3GIA9_9EUKA</name>